<dbReference type="Gene3D" id="3.30.70.1510">
    <property type="entry name" value="THUMP domain-like"/>
    <property type="match status" value="1"/>
</dbReference>
<protein>
    <submittedName>
        <fullName evidence="2">tRNA 4-thiouridine(8) synthase ThiI</fullName>
    </submittedName>
</protein>
<dbReference type="AlphaFoldDB" id="A0ABD6BQD2"/>
<dbReference type="SUPFAM" id="SSF143437">
    <property type="entry name" value="THUMP domain-like"/>
    <property type="match status" value="1"/>
</dbReference>
<keyword evidence="3" id="KW-1185">Reference proteome</keyword>
<dbReference type="Proteomes" id="UP001597139">
    <property type="component" value="Unassembled WGS sequence"/>
</dbReference>
<sequence length="71" mass="7979">MQPSPDLAVVRFGELGIKSGKVRGQMLDRLADNVRAILDDRGIAGRVERRWSRILIWPEEGDTADRFGADE</sequence>
<name>A0ABD6BQD2_9EURY</name>
<reference evidence="2 3" key="1">
    <citation type="journal article" date="2019" name="Int. J. Syst. Evol. Microbiol.">
        <title>The Global Catalogue of Microorganisms (GCM) 10K type strain sequencing project: providing services to taxonomists for standard genome sequencing and annotation.</title>
        <authorList>
            <consortium name="The Broad Institute Genomics Platform"/>
            <consortium name="The Broad Institute Genome Sequencing Center for Infectious Disease"/>
            <person name="Wu L."/>
            <person name="Ma J."/>
        </authorList>
    </citation>
    <scope>NUCLEOTIDE SEQUENCE [LARGE SCALE GENOMIC DNA]</scope>
    <source>
        <strain evidence="2 3">CGMCC 1.12859</strain>
    </source>
</reference>
<dbReference type="InterPro" id="IPR054173">
    <property type="entry name" value="ThiI_fer"/>
</dbReference>
<gene>
    <name evidence="2" type="ORF">ACFSAU_05305</name>
</gene>
<feature type="non-terminal residue" evidence="2">
    <location>
        <position position="71"/>
    </location>
</feature>
<evidence type="ECO:0000259" key="1">
    <source>
        <dbReference type="Pfam" id="PF22025"/>
    </source>
</evidence>
<comment type="caution">
    <text evidence="2">The sequence shown here is derived from an EMBL/GenBank/DDBJ whole genome shotgun (WGS) entry which is preliminary data.</text>
</comment>
<dbReference type="EMBL" id="JBHUCZ010000002">
    <property type="protein sequence ID" value="MFD1566903.1"/>
    <property type="molecule type" value="Genomic_DNA"/>
</dbReference>
<accession>A0ABD6BQD2</accession>
<evidence type="ECO:0000313" key="3">
    <source>
        <dbReference type="Proteomes" id="UP001597139"/>
    </source>
</evidence>
<organism evidence="2 3">
    <name type="scientific">Halolamina litorea</name>
    <dbReference type="NCBI Taxonomy" id="1515593"/>
    <lineage>
        <taxon>Archaea</taxon>
        <taxon>Methanobacteriati</taxon>
        <taxon>Methanobacteriota</taxon>
        <taxon>Stenosarchaea group</taxon>
        <taxon>Halobacteria</taxon>
        <taxon>Halobacteriales</taxon>
        <taxon>Haloferacaceae</taxon>
    </lineage>
</organism>
<dbReference type="Pfam" id="PF22025">
    <property type="entry name" value="ThiI_fer"/>
    <property type="match status" value="1"/>
</dbReference>
<evidence type="ECO:0000313" key="2">
    <source>
        <dbReference type="EMBL" id="MFD1566903.1"/>
    </source>
</evidence>
<feature type="domain" description="ThiI ferredoxin-like" evidence="1">
    <location>
        <begin position="9"/>
        <end position="62"/>
    </location>
</feature>
<proteinExistence type="predicted"/>